<dbReference type="Proteomes" id="UP000317209">
    <property type="component" value="Unassembled WGS sequence"/>
</dbReference>
<reference evidence="2 3" key="1">
    <citation type="submission" date="2019-06" db="EMBL/GenBank/DDBJ databases">
        <title>Sequencing the genomes of 1000 actinobacteria strains.</title>
        <authorList>
            <person name="Klenk H.-P."/>
        </authorList>
    </citation>
    <scope>NUCLEOTIDE SEQUENCE [LARGE SCALE GENOMIC DNA]</scope>
    <source>
        <strain evidence="2 3">DSM 20169</strain>
    </source>
</reference>
<organism evidence="2 3">
    <name type="scientific">Microbacterium saperdae</name>
    <dbReference type="NCBI Taxonomy" id="69368"/>
    <lineage>
        <taxon>Bacteria</taxon>
        <taxon>Bacillati</taxon>
        <taxon>Actinomycetota</taxon>
        <taxon>Actinomycetes</taxon>
        <taxon>Micrococcales</taxon>
        <taxon>Microbacteriaceae</taxon>
        <taxon>Microbacterium</taxon>
    </lineage>
</organism>
<protein>
    <submittedName>
        <fullName evidence="2">Uncharacterized protein</fullName>
    </submittedName>
</protein>
<evidence type="ECO:0000313" key="2">
    <source>
        <dbReference type="EMBL" id="TQL84902.1"/>
    </source>
</evidence>
<comment type="caution">
    <text evidence="2">The sequence shown here is derived from an EMBL/GenBank/DDBJ whole genome shotgun (WGS) entry which is preliminary data.</text>
</comment>
<proteinExistence type="predicted"/>
<dbReference type="EMBL" id="VFOX01000001">
    <property type="protein sequence ID" value="TQL84902.1"/>
    <property type="molecule type" value="Genomic_DNA"/>
</dbReference>
<accession>A0A543BJ90</accession>
<sequence length="159" mass="17360">MKRTQATEASEEGQRVCDVTVPGVYRSSPRGGQASRFQDASQLRLEGRRSTDPTAAVSIVTTIIAVDTTSRATANGIQSISQETRFHRIYYAAREVTLNQALQTSCADWFRVDLAALAGAIGATYNSGEFWRAEGRPLTKWYGILCHSDVVRSSVAKAD</sequence>
<evidence type="ECO:0000313" key="3">
    <source>
        <dbReference type="Proteomes" id="UP000317209"/>
    </source>
</evidence>
<dbReference type="AlphaFoldDB" id="A0A543BJ90"/>
<name>A0A543BJ90_9MICO</name>
<keyword evidence="3" id="KW-1185">Reference proteome</keyword>
<evidence type="ECO:0000256" key="1">
    <source>
        <dbReference type="SAM" id="MobiDB-lite"/>
    </source>
</evidence>
<dbReference type="RefSeq" id="WP_141870914.1">
    <property type="nucleotide sequence ID" value="NZ_VFOX01000001.1"/>
</dbReference>
<feature type="region of interest" description="Disordered" evidence="1">
    <location>
        <begin position="25"/>
        <end position="49"/>
    </location>
</feature>
<gene>
    <name evidence="2" type="ORF">FB560_0495</name>
</gene>